<protein>
    <submittedName>
        <fullName evidence="2">Uncharacterized protein</fullName>
    </submittedName>
</protein>
<feature type="compositionally biased region" description="Polar residues" evidence="1">
    <location>
        <begin position="23"/>
        <end position="38"/>
    </location>
</feature>
<dbReference type="AlphaFoldDB" id="A0A0C3EB20"/>
<evidence type="ECO:0000313" key="3">
    <source>
        <dbReference type="Proteomes" id="UP000053989"/>
    </source>
</evidence>
<evidence type="ECO:0000256" key="1">
    <source>
        <dbReference type="SAM" id="MobiDB-lite"/>
    </source>
</evidence>
<keyword evidence="3" id="KW-1185">Reference proteome</keyword>
<proteinExistence type="predicted"/>
<feature type="region of interest" description="Disordered" evidence="1">
    <location>
        <begin position="1"/>
        <end position="55"/>
    </location>
</feature>
<accession>A0A0C3EB20</accession>
<dbReference type="HOGENOM" id="CLU_3033696_0_0_1"/>
<organism evidence="2 3">
    <name type="scientific">Scleroderma citrinum Foug A</name>
    <dbReference type="NCBI Taxonomy" id="1036808"/>
    <lineage>
        <taxon>Eukaryota</taxon>
        <taxon>Fungi</taxon>
        <taxon>Dikarya</taxon>
        <taxon>Basidiomycota</taxon>
        <taxon>Agaricomycotina</taxon>
        <taxon>Agaricomycetes</taxon>
        <taxon>Agaricomycetidae</taxon>
        <taxon>Boletales</taxon>
        <taxon>Sclerodermatineae</taxon>
        <taxon>Sclerodermataceae</taxon>
        <taxon>Scleroderma</taxon>
    </lineage>
</organism>
<dbReference type="InParanoid" id="A0A0C3EB20"/>
<dbReference type="Proteomes" id="UP000053989">
    <property type="component" value="Unassembled WGS sequence"/>
</dbReference>
<sequence>MDAKSTPLRAADDLPPHCETGPSFGNTYGSDNVHTTPEYSPLSWSPPRRKALHLG</sequence>
<name>A0A0C3EB20_9AGAM</name>
<gene>
    <name evidence="2" type="ORF">SCLCIDRAFT_1207200</name>
</gene>
<evidence type="ECO:0000313" key="2">
    <source>
        <dbReference type="EMBL" id="KIM69945.1"/>
    </source>
</evidence>
<reference evidence="2 3" key="1">
    <citation type="submission" date="2014-04" db="EMBL/GenBank/DDBJ databases">
        <authorList>
            <consortium name="DOE Joint Genome Institute"/>
            <person name="Kuo A."/>
            <person name="Kohler A."/>
            <person name="Nagy L.G."/>
            <person name="Floudas D."/>
            <person name="Copeland A."/>
            <person name="Barry K.W."/>
            <person name="Cichocki N."/>
            <person name="Veneault-Fourrey C."/>
            <person name="LaButti K."/>
            <person name="Lindquist E.A."/>
            <person name="Lipzen A."/>
            <person name="Lundell T."/>
            <person name="Morin E."/>
            <person name="Murat C."/>
            <person name="Sun H."/>
            <person name="Tunlid A."/>
            <person name="Henrissat B."/>
            <person name="Grigoriev I.V."/>
            <person name="Hibbett D.S."/>
            <person name="Martin F."/>
            <person name="Nordberg H.P."/>
            <person name="Cantor M.N."/>
            <person name="Hua S.X."/>
        </authorList>
    </citation>
    <scope>NUCLEOTIDE SEQUENCE [LARGE SCALE GENOMIC DNA]</scope>
    <source>
        <strain evidence="2 3">Foug A</strain>
    </source>
</reference>
<dbReference type="EMBL" id="KN822005">
    <property type="protein sequence ID" value="KIM69945.1"/>
    <property type="molecule type" value="Genomic_DNA"/>
</dbReference>
<reference evidence="3" key="2">
    <citation type="submission" date="2015-01" db="EMBL/GenBank/DDBJ databases">
        <title>Evolutionary Origins and Diversification of the Mycorrhizal Mutualists.</title>
        <authorList>
            <consortium name="DOE Joint Genome Institute"/>
            <consortium name="Mycorrhizal Genomics Consortium"/>
            <person name="Kohler A."/>
            <person name="Kuo A."/>
            <person name="Nagy L.G."/>
            <person name="Floudas D."/>
            <person name="Copeland A."/>
            <person name="Barry K.W."/>
            <person name="Cichocki N."/>
            <person name="Veneault-Fourrey C."/>
            <person name="LaButti K."/>
            <person name="Lindquist E.A."/>
            <person name="Lipzen A."/>
            <person name="Lundell T."/>
            <person name="Morin E."/>
            <person name="Murat C."/>
            <person name="Riley R."/>
            <person name="Ohm R."/>
            <person name="Sun H."/>
            <person name="Tunlid A."/>
            <person name="Henrissat B."/>
            <person name="Grigoriev I.V."/>
            <person name="Hibbett D.S."/>
            <person name="Martin F."/>
        </authorList>
    </citation>
    <scope>NUCLEOTIDE SEQUENCE [LARGE SCALE GENOMIC DNA]</scope>
    <source>
        <strain evidence="3">Foug A</strain>
    </source>
</reference>